<evidence type="ECO:0000313" key="2">
    <source>
        <dbReference type="Proteomes" id="UP000027037"/>
    </source>
</evidence>
<keyword evidence="2" id="KW-1185">Reference proteome</keyword>
<dbReference type="Gene3D" id="2.60.120.10">
    <property type="entry name" value="Jelly Rolls"/>
    <property type="match status" value="1"/>
</dbReference>
<dbReference type="SUPFAM" id="SSF51182">
    <property type="entry name" value="RmlC-like cupins"/>
    <property type="match status" value="1"/>
</dbReference>
<comment type="caution">
    <text evidence="1">The sequence shown here is derived from an EMBL/GenBank/DDBJ whole genome shotgun (WGS) entry which is preliminary data.</text>
</comment>
<dbReference type="CDD" id="cd02208">
    <property type="entry name" value="cupin_RmlC-like"/>
    <property type="match status" value="1"/>
</dbReference>
<proteinExistence type="predicted"/>
<reference evidence="1 2" key="1">
    <citation type="journal article" date="2014" name="Antonie Van Leeuwenhoek">
        <title>Hyphomonas beringensis sp. nov. and Hyphomonas chukchiensis sp. nov., isolated from surface seawater of the Bering Sea and Chukchi Sea.</title>
        <authorList>
            <person name="Li C."/>
            <person name="Lai Q."/>
            <person name="Li G."/>
            <person name="Dong C."/>
            <person name="Wang J."/>
            <person name="Liao Y."/>
            <person name="Shao Z."/>
        </authorList>
    </citation>
    <scope>NUCLEOTIDE SEQUENCE [LARGE SCALE GENOMIC DNA]</scope>
    <source>
        <strain evidence="1 2">25B14_1</strain>
    </source>
</reference>
<sequence>MSGIRIVNASETVVHLSESGLATFLSRRKSEWGNIQSSQADRIIGTVKALTNDDLHSDMWEMHSTGEELLFLLSGAVELFADEAGGASPYQMTAGVFCIVGKNVWHRLILKEPAELLFVTPASGTHMRPYQDDQTA</sequence>
<dbReference type="InterPro" id="IPR011051">
    <property type="entry name" value="RmlC_Cupin_sf"/>
</dbReference>
<dbReference type="AlphaFoldDB" id="A0A062ULE0"/>
<name>A0A062ULE0_9PROT</name>
<dbReference type="RefSeq" id="WP_051601011.1">
    <property type="nucleotide sequence ID" value="NZ_AWFF01000001.1"/>
</dbReference>
<dbReference type="EMBL" id="AWFF01000001">
    <property type="protein sequence ID" value="KCZ57409.1"/>
    <property type="molecule type" value="Genomic_DNA"/>
</dbReference>
<dbReference type="PATRIC" id="fig|1280946.3.peg.265"/>
<dbReference type="OrthoDB" id="512358at2"/>
<organism evidence="1 2">
    <name type="scientific">Hyphomonas beringensis</name>
    <dbReference type="NCBI Taxonomy" id="1280946"/>
    <lineage>
        <taxon>Bacteria</taxon>
        <taxon>Pseudomonadati</taxon>
        <taxon>Pseudomonadota</taxon>
        <taxon>Alphaproteobacteria</taxon>
        <taxon>Hyphomonadales</taxon>
        <taxon>Hyphomonadaceae</taxon>
        <taxon>Hyphomonas</taxon>
    </lineage>
</organism>
<dbReference type="Proteomes" id="UP000027037">
    <property type="component" value="Unassembled WGS sequence"/>
</dbReference>
<dbReference type="eggNOG" id="COG0662">
    <property type="taxonomic scope" value="Bacteria"/>
</dbReference>
<dbReference type="InterPro" id="IPR014710">
    <property type="entry name" value="RmlC-like_jellyroll"/>
</dbReference>
<dbReference type="STRING" id="1280946.HY29_01380"/>
<accession>A0A062ULE0</accession>
<protein>
    <submittedName>
        <fullName evidence="1">Uncharacterized protein</fullName>
    </submittedName>
</protein>
<evidence type="ECO:0000313" key="1">
    <source>
        <dbReference type="EMBL" id="KCZ57409.1"/>
    </source>
</evidence>
<gene>
    <name evidence="1" type="ORF">HY29_01380</name>
</gene>